<dbReference type="InterPro" id="IPR000089">
    <property type="entry name" value="Biotin_lipoyl"/>
</dbReference>
<evidence type="ECO:0000256" key="7">
    <source>
        <dbReference type="SAM" id="MobiDB-lite"/>
    </source>
</evidence>
<dbReference type="AlphaFoldDB" id="W4HNL6"/>
<dbReference type="Proteomes" id="UP000019063">
    <property type="component" value="Unassembled WGS sequence"/>
</dbReference>
<keyword evidence="4 9" id="KW-0560">Oxidoreductase</keyword>
<dbReference type="GO" id="GO:0004739">
    <property type="term" value="F:pyruvate dehydrogenase (acetyl-transferring) activity"/>
    <property type="evidence" value="ECO:0007669"/>
    <property type="project" value="UniProtKB-EC"/>
</dbReference>
<evidence type="ECO:0000256" key="5">
    <source>
        <dbReference type="ARBA" id="ARBA00023052"/>
    </source>
</evidence>
<dbReference type="SUPFAM" id="SSF52922">
    <property type="entry name" value="TK C-terminal domain-like"/>
    <property type="match status" value="1"/>
</dbReference>
<dbReference type="Gene3D" id="2.40.50.100">
    <property type="match status" value="1"/>
</dbReference>
<comment type="cofactor">
    <cofactor evidence="1">
        <name>(R)-lipoate</name>
        <dbReference type="ChEBI" id="CHEBI:83088"/>
    </cofactor>
</comment>
<dbReference type="Pfam" id="PF02779">
    <property type="entry name" value="Transket_pyr"/>
    <property type="match status" value="1"/>
</dbReference>
<dbReference type="SUPFAM" id="SSF51230">
    <property type="entry name" value="Single hybrid motif"/>
    <property type="match status" value="1"/>
</dbReference>
<dbReference type="CDD" id="cd06849">
    <property type="entry name" value="lipoyl_domain"/>
    <property type="match status" value="1"/>
</dbReference>
<evidence type="ECO:0000256" key="3">
    <source>
        <dbReference type="ARBA" id="ARBA00022823"/>
    </source>
</evidence>
<dbReference type="PANTHER" id="PTHR43257:SF2">
    <property type="entry name" value="PYRUVATE DEHYDROGENASE E1 COMPONENT SUBUNIT BETA"/>
    <property type="match status" value="1"/>
</dbReference>
<dbReference type="PATRIC" id="fig|1317118.6.peg.798"/>
<evidence type="ECO:0000256" key="4">
    <source>
        <dbReference type="ARBA" id="ARBA00023002"/>
    </source>
</evidence>
<dbReference type="eggNOG" id="COG0022">
    <property type="taxonomic scope" value="Bacteria"/>
</dbReference>
<dbReference type="PROSITE" id="PS50968">
    <property type="entry name" value="BIOTINYL_LIPOYL"/>
    <property type="match status" value="1"/>
</dbReference>
<dbReference type="PANTHER" id="PTHR43257">
    <property type="entry name" value="PYRUVATE DEHYDROGENASE E1 COMPONENT BETA SUBUNIT"/>
    <property type="match status" value="1"/>
</dbReference>
<dbReference type="InterPro" id="IPR005475">
    <property type="entry name" value="Transketolase-like_Pyr-bd"/>
</dbReference>
<feature type="domain" description="Lipoyl-binding" evidence="8">
    <location>
        <begin position="2"/>
        <end position="78"/>
    </location>
</feature>
<dbReference type="STRING" id="1379903.ATO8_03871"/>
<dbReference type="NCBIfam" id="NF008854">
    <property type="entry name" value="PRK11892.1"/>
    <property type="match status" value="1"/>
</dbReference>
<reference evidence="9 10" key="1">
    <citation type="journal article" date="2014" name="Antonie Van Leeuwenhoek">
        <title>Roseivivax atlanticus sp. nov., isolated from surface seawater of the Atlantic Ocean.</title>
        <authorList>
            <person name="Li G."/>
            <person name="Lai Q."/>
            <person name="Liu X."/>
            <person name="Sun F."/>
            <person name="Shao Z."/>
        </authorList>
    </citation>
    <scope>NUCLEOTIDE SEQUENCE [LARGE SCALE GENOMIC DNA]</scope>
    <source>
        <strain evidence="9 10">22II-s10s</strain>
    </source>
</reference>
<dbReference type="EMBL" id="AQQW01000002">
    <property type="protein sequence ID" value="ETW13998.1"/>
    <property type="molecule type" value="Genomic_DNA"/>
</dbReference>
<keyword evidence="3" id="KW-0450">Lipoyl</keyword>
<comment type="caution">
    <text evidence="9">The sequence shown here is derived from an EMBL/GenBank/DDBJ whole genome shotgun (WGS) entry which is preliminary data.</text>
</comment>
<comment type="function">
    <text evidence="6">The pyruvate dehydrogenase complex catalyzes the overall conversion of pyruvate to acetyl-CoA and CO(2). It contains multiple copies of three enzymatic components: pyruvate dehydrogenase (E1), dihydrolipoamide acetyltransferase (E2) and lipoamide dehydrogenase (E3).</text>
</comment>
<evidence type="ECO:0000256" key="1">
    <source>
        <dbReference type="ARBA" id="ARBA00001938"/>
    </source>
</evidence>
<dbReference type="InterPro" id="IPR003016">
    <property type="entry name" value="2-oxoA_DH_lipoyl-BS"/>
</dbReference>
<accession>W4HNL6</accession>
<dbReference type="FunFam" id="2.40.50.100:FF:000010">
    <property type="entry name" value="Acetyltransferase component of pyruvate dehydrogenase complex"/>
    <property type="match status" value="1"/>
</dbReference>
<evidence type="ECO:0000313" key="9">
    <source>
        <dbReference type="EMBL" id="ETW13998.1"/>
    </source>
</evidence>
<organism evidence="9 10">
    <name type="scientific">Roseivivax marinus</name>
    <dbReference type="NCBI Taxonomy" id="1379903"/>
    <lineage>
        <taxon>Bacteria</taxon>
        <taxon>Pseudomonadati</taxon>
        <taxon>Pseudomonadota</taxon>
        <taxon>Alphaproteobacteria</taxon>
        <taxon>Rhodobacterales</taxon>
        <taxon>Roseobacteraceae</taxon>
        <taxon>Roseivivax</taxon>
    </lineage>
</organism>
<comment type="cofactor">
    <cofactor evidence="2">
        <name>thiamine diphosphate</name>
        <dbReference type="ChEBI" id="CHEBI:58937"/>
    </cofactor>
</comment>
<keyword evidence="5" id="KW-0786">Thiamine pyrophosphate</keyword>
<keyword evidence="10" id="KW-1185">Reference proteome</keyword>
<evidence type="ECO:0000259" key="8">
    <source>
        <dbReference type="PROSITE" id="PS50968"/>
    </source>
</evidence>
<dbReference type="EC" id="1.2.4.1" evidence="9"/>
<dbReference type="InterPro" id="IPR029061">
    <property type="entry name" value="THDP-binding"/>
</dbReference>
<evidence type="ECO:0000313" key="10">
    <source>
        <dbReference type="Proteomes" id="UP000019063"/>
    </source>
</evidence>
<dbReference type="Pfam" id="PF02780">
    <property type="entry name" value="Transketolase_C"/>
    <property type="match status" value="1"/>
</dbReference>
<dbReference type="NCBIfam" id="NF006667">
    <property type="entry name" value="PRK09212.1"/>
    <property type="match status" value="1"/>
</dbReference>
<dbReference type="SMART" id="SM00861">
    <property type="entry name" value="Transket_pyr"/>
    <property type="match status" value="1"/>
</dbReference>
<dbReference type="SUPFAM" id="SSF52518">
    <property type="entry name" value="Thiamin diphosphate-binding fold (THDP-binding)"/>
    <property type="match status" value="1"/>
</dbReference>
<evidence type="ECO:0000256" key="6">
    <source>
        <dbReference type="ARBA" id="ARBA00025211"/>
    </source>
</evidence>
<dbReference type="Pfam" id="PF00364">
    <property type="entry name" value="Biotin_lipoyl"/>
    <property type="match status" value="1"/>
</dbReference>
<dbReference type="Gene3D" id="3.40.50.920">
    <property type="match status" value="1"/>
</dbReference>
<dbReference type="InterPro" id="IPR033248">
    <property type="entry name" value="Transketolase_C"/>
</dbReference>
<protein>
    <submittedName>
        <fullName evidence="9">Pyruvate dehydrogenase subunit beta</fullName>
        <ecNumber evidence="9">1.2.4.1</ecNumber>
    </submittedName>
</protein>
<gene>
    <name evidence="9" type="ORF">ATO8_03871</name>
</gene>
<feature type="compositionally biased region" description="Low complexity" evidence="7">
    <location>
        <begin position="82"/>
        <end position="93"/>
    </location>
</feature>
<keyword evidence="9" id="KW-0670">Pyruvate</keyword>
<dbReference type="FunFam" id="3.40.50.920:FF:000001">
    <property type="entry name" value="Pyruvate dehydrogenase E1 beta subunit"/>
    <property type="match status" value="1"/>
</dbReference>
<dbReference type="FunFam" id="3.40.50.970:FF:000001">
    <property type="entry name" value="Pyruvate dehydrogenase E1 beta subunit"/>
    <property type="match status" value="1"/>
</dbReference>
<dbReference type="Gene3D" id="3.40.50.970">
    <property type="match status" value="1"/>
</dbReference>
<proteinExistence type="predicted"/>
<dbReference type="PROSITE" id="PS00189">
    <property type="entry name" value="LIPOYL"/>
    <property type="match status" value="1"/>
</dbReference>
<evidence type="ECO:0000256" key="2">
    <source>
        <dbReference type="ARBA" id="ARBA00001964"/>
    </source>
</evidence>
<dbReference type="InterPro" id="IPR011053">
    <property type="entry name" value="Single_hybrid_motif"/>
</dbReference>
<dbReference type="CDD" id="cd07036">
    <property type="entry name" value="TPP_PYR_E1-PDHc-beta_like"/>
    <property type="match status" value="1"/>
</dbReference>
<name>W4HNL6_9RHOB</name>
<dbReference type="InterPro" id="IPR009014">
    <property type="entry name" value="Transketo_C/PFOR_II"/>
</dbReference>
<dbReference type="RefSeq" id="WP_112324743.1">
    <property type="nucleotide sequence ID" value="NZ_AQQW01000002.1"/>
</dbReference>
<sequence length="448" mass="47353">MTVEIRMPALSPAMEEGRLARWFVREGDAVEEGDVIAEIETDKATLEFEAVAAGRLGRILVPEGTEAVKVDTPIAELHGLDAPAPAAPASAPTPATPKPAARNRPRSRAGVRLEPGWPADLHRDVLTVREALRAALAAEMGADETVFVMGEEVAKDEGAYRVTHGLRERFGAARVIDTPVTEAGFTGMAVGAAFAGIRPVVEVMNMSFALQAMDQIVNSAAKTHYMSGGAVTCPLVLRGPNGAMGRGGAQHAQCFAAWFAHVPGLKVVYPYAASDAGGLLRAAIRDPNPVIFLENERLYGRSFEVPALDDHVVEIGRARVWRQGSDVTLVGYGPAMGAVLEAADALEADGIEAEVIDLRSLRPIDADTVIESVRTTHRCVVVEEGWPQGGIGDHVAATVSAAAFDWLDAPVARVTGADVPMPYAEGLEAAALPVAAQVVEAARRVAYR</sequence>
<feature type="region of interest" description="Disordered" evidence="7">
    <location>
        <begin position="80"/>
        <end position="114"/>
    </location>
</feature>